<gene>
    <name evidence="4" type="ORF">GOP47_0007963</name>
</gene>
<feature type="region of interest" description="Disordered" evidence="1">
    <location>
        <begin position="193"/>
        <end position="248"/>
    </location>
</feature>
<dbReference type="InterPro" id="IPR036378">
    <property type="entry name" value="FAS1_dom_sf"/>
</dbReference>
<comment type="caution">
    <text evidence="4">The sequence shown here is derived from an EMBL/GenBank/DDBJ whole genome shotgun (WGS) entry which is preliminary data.</text>
</comment>
<proteinExistence type="predicted"/>
<name>A0A9D4V225_ADICA</name>
<accession>A0A9D4V225</accession>
<dbReference type="InterPro" id="IPR000782">
    <property type="entry name" value="FAS1_domain"/>
</dbReference>
<dbReference type="EMBL" id="JABFUD020000007">
    <property type="protein sequence ID" value="KAI5078139.1"/>
    <property type="molecule type" value="Genomic_DNA"/>
</dbReference>
<evidence type="ECO:0000313" key="4">
    <source>
        <dbReference type="EMBL" id="KAI5078139.1"/>
    </source>
</evidence>
<dbReference type="Pfam" id="PF02469">
    <property type="entry name" value="Fasciclin"/>
    <property type="match status" value="1"/>
</dbReference>
<dbReference type="Gene3D" id="2.30.180.10">
    <property type="entry name" value="FAS1 domain"/>
    <property type="match status" value="1"/>
</dbReference>
<evidence type="ECO:0000313" key="5">
    <source>
        <dbReference type="Proteomes" id="UP000886520"/>
    </source>
</evidence>
<dbReference type="OrthoDB" id="1934418at2759"/>
<evidence type="ECO:0000256" key="1">
    <source>
        <dbReference type="SAM" id="MobiDB-lite"/>
    </source>
</evidence>
<dbReference type="Proteomes" id="UP000886520">
    <property type="component" value="Chromosome 7"/>
</dbReference>
<dbReference type="InterPro" id="IPR053339">
    <property type="entry name" value="FAS1_domain_protein"/>
</dbReference>
<organism evidence="4 5">
    <name type="scientific">Adiantum capillus-veneris</name>
    <name type="common">Maidenhair fern</name>
    <dbReference type="NCBI Taxonomy" id="13818"/>
    <lineage>
        <taxon>Eukaryota</taxon>
        <taxon>Viridiplantae</taxon>
        <taxon>Streptophyta</taxon>
        <taxon>Embryophyta</taxon>
        <taxon>Tracheophyta</taxon>
        <taxon>Polypodiopsida</taxon>
        <taxon>Polypodiidae</taxon>
        <taxon>Polypodiales</taxon>
        <taxon>Pteridineae</taxon>
        <taxon>Pteridaceae</taxon>
        <taxon>Vittarioideae</taxon>
        <taxon>Adiantum</taxon>
    </lineage>
</organism>
<feature type="compositionally biased region" description="Pro residues" evidence="1">
    <location>
        <begin position="194"/>
        <end position="248"/>
    </location>
</feature>
<protein>
    <recommendedName>
        <fullName evidence="3">FAS1 domain-containing protein</fullName>
    </recommendedName>
</protein>
<keyword evidence="2" id="KW-0472">Membrane</keyword>
<keyword evidence="2" id="KW-1133">Transmembrane helix</keyword>
<dbReference type="SMART" id="SM00554">
    <property type="entry name" value="FAS1"/>
    <property type="match status" value="1"/>
</dbReference>
<evidence type="ECO:0000256" key="2">
    <source>
        <dbReference type="SAM" id="Phobius"/>
    </source>
</evidence>
<keyword evidence="5" id="KW-1185">Reference proteome</keyword>
<dbReference type="PANTHER" id="PTHR36069">
    <property type="entry name" value="EXPRESSED PROTEIN-RELATED"/>
    <property type="match status" value="1"/>
</dbReference>
<dbReference type="SUPFAM" id="SSF82153">
    <property type="entry name" value="FAS1 domain"/>
    <property type="match status" value="1"/>
</dbReference>
<dbReference type="PANTHER" id="PTHR36069:SF1">
    <property type="entry name" value="EXPRESSED PROTEIN"/>
    <property type="match status" value="1"/>
</dbReference>
<sequence>MVAFICPKSASVALFLQLFVMQISITLLVQFLFLAPTSMQAHAQQRDLSSQDLDAILQDMRNNQFFTAASILSFLKPPFLENRITLMIPTDAAIASVVDRFSGLTLQYPPIVQYHIVTRNLNFKQLLLLPQETWLPTMVPSKGVQITNNNPTNYTLNDARIVKPDMCPSVVEAEIACHGIDRLFDISSVLAPEPENPPFPSEPVAAPTPPVSPPPPPPPPSPPLSPPASPPPPPLSPPPPAPLATPQS</sequence>
<keyword evidence="2" id="KW-0812">Transmembrane</keyword>
<dbReference type="AlphaFoldDB" id="A0A9D4V225"/>
<evidence type="ECO:0000259" key="3">
    <source>
        <dbReference type="SMART" id="SM00554"/>
    </source>
</evidence>
<reference evidence="4" key="1">
    <citation type="submission" date="2021-01" db="EMBL/GenBank/DDBJ databases">
        <title>Adiantum capillus-veneris genome.</title>
        <authorList>
            <person name="Fang Y."/>
            <person name="Liao Q."/>
        </authorList>
    </citation>
    <scope>NUCLEOTIDE SEQUENCE</scope>
    <source>
        <strain evidence="4">H3</strain>
        <tissue evidence="4">Leaf</tissue>
    </source>
</reference>
<feature type="transmembrane region" description="Helical" evidence="2">
    <location>
        <begin position="12"/>
        <end position="35"/>
    </location>
</feature>
<feature type="domain" description="FAS1" evidence="3">
    <location>
        <begin position="85"/>
        <end position="187"/>
    </location>
</feature>